<reference evidence="2 3" key="1">
    <citation type="submission" date="2013-04" db="EMBL/GenBank/DDBJ databases">
        <title>Oceanicola sp. 22II1-22F33 Genome Sequencing.</title>
        <authorList>
            <person name="Lai Q."/>
            <person name="Li G."/>
            <person name="Shao Z."/>
        </authorList>
    </citation>
    <scope>NUCLEOTIDE SEQUENCE [LARGE SCALE GENOMIC DNA]</scope>
    <source>
        <strain evidence="2 3">22II1-22F33</strain>
    </source>
</reference>
<dbReference type="AlphaFoldDB" id="A0A225NWJ0"/>
<feature type="chain" id="PRO_5013234307" evidence="1">
    <location>
        <begin position="20"/>
        <end position="116"/>
    </location>
</feature>
<keyword evidence="3" id="KW-1185">Reference proteome</keyword>
<feature type="signal peptide" evidence="1">
    <location>
        <begin position="1"/>
        <end position="19"/>
    </location>
</feature>
<dbReference type="EMBL" id="AQQR01000002">
    <property type="protein sequence ID" value="OWU76076.1"/>
    <property type="molecule type" value="Genomic_DNA"/>
</dbReference>
<sequence length="116" mass="12761">MLTRLAIVLGCLAAAPAAAEFQKIDSEDRFKQIVTGKTLTRPLVRLQVSPQGAISGRGMTWDVQGQWSWQNGYFCRDLAWGGDDLGYNCQEVTVNGSKIRFTSDRGAGQFADFTLN</sequence>
<keyword evidence="1" id="KW-0732">Signal</keyword>
<comment type="caution">
    <text evidence="2">The sequence shown here is derived from an EMBL/GenBank/DDBJ whole genome shotgun (WGS) entry which is preliminary data.</text>
</comment>
<protein>
    <submittedName>
        <fullName evidence="2">Dihydrodipicolinate reductase</fullName>
    </submittedName>
</protein>
<dbReference type="Proteomes" id="UP000215377">
    <property type="component" value="Unassembled WGS sequence"/>
</dbReference>
<evidence type="ECO:0000256" key="1">
    <source>
        <dbReference type="SAM" id="SignalP"/>
    </source>
</evidence>
<accession>A0A225NWJ0</accession>
<dbReference type="RefSeq" id="WP_088649281.1">
    <property type="nucleotide sequence ID" value="NZ_AQQR01000002.1"/>
</dbReference>
<gene>
    <name evidence="2" type="ORF">ATO3_07930</name>
</gene>
<name>A0A225NWJ0_9RHOB</name>
<organism evidence="2 3">
    <name type="scientific">Marinibacterium profundimaris</name>
    <dbReference type="NCBI Taxonomy" id="1679460"/>
    <lineage>
        <taxon>Bacteria</taxon>
        <taxon>Pseudomonadati</taxon>
        <taxon>Pseudomonadota</taxon>
        <taxon>Alphaproteobacteria</taxon>
        <taxon>Rhodobacterales</taxon>
        <taxon>Paracoccaceae</taxon>
        <taxon>Marinibacterium</taxon>
    </lineage>
</organism>
<evidence type="ECO:0000313" key="3">
    <source>
        <dbReference type="Proteomes" id="UP000215377"/>
    </source>
</evidence>
<proteinExistence type="predicted"/>
<dbReference type="OrthoDB" id="7874348at2"/>
<evidence type="ECO:0000313" key="2">
    <source>
        <dbReference type="EMBL" id="OWU76076.1"/>
    </source>
</evidence>